<dbReference type="Gene3D" id="3.30.540.10">
    <property type="entry name" value="Fructose-1,6-Bisphosphatase, subunit A, domain 1"/>
    <property type="match status" value="1"/>
</dbReference>
<dbReference type="EC" id="3.1.3.25" evidence="3"/>
<dbReference type="GO" id="GO:0007165">
    <property type="term" value="P:signal transduction"/>
    <property type="evidence" value="ECO:0007669"/>
    <property type="project" value="TreeGrafter"/>
</dbReference>
<dbReference type="GO" id="GO:0006020">
    <property type="term" value="P:inositol metabolic process"/>
    <property type="evidence" value="ECO:0007669"/>
    <property type="project" value="TreeGrafter"/>
</dbReference>
<dbReference type="GO" id="GO:0046872">
    <property type="term" value="F:metal ion binding"/>
    <property type="evidence" value="ECO:0007669"/>
    <property type="project" value="UniProtKB-KW"/>
</dbReference>
<gene>
    <name evidence="7" type="ORF">UFOPK4098_00755</name>
</gene>
<evidence type="ECO:0000256" key="5">
    <source>
        <dbReference type="ARBA" id="ARBA00022801"/>
    </source>
</evidence>
<evidence type="ECO:0000256" key="1">
    <source>
        <dbReference type="ARBA" id="ARBA00001033"/>
    </source>
</evidence>
<dbReference type="PANTHER" id="PTHR20854:SF4">
    <property type="entry name" value="INOSITOL-1-MONOPHOSPHATASE-RELATED"/>
    <property type="match status" value="1"/>
</dbReference>
<evidence type="ECO:0000256" key="3">
    <source>
        <dbReference type="ARBA" id="ARBA00013106"/>
    </source>
</evidence>
<dbReference type="PANTHER" id="PTHR20854">
    <property type="entry name" value="INOSITOL MONOPHOSPHATASE"/>
    <property type="match status" value="1"/>
</dbReference>
<evidence type="ECO:0000313" key="7">
    <source>
        <dbReference type="EMBL" id="CAB5019217.1"/>
    </source>
</evidence>
<keyword evidence="4" id="KW-0479">Metal-binding</keyword>
<dbReference type="PRINTS" id="PR00377">
    <property type="entry name" value="IMPHPHTASES"/>
</dbReference>
<dbReference type="PROSITE" id="PS00629">
    <property type="entry name" value="IMP_1"/>
    <property type="match status" value="1"/>
</dbReference>
<comment type="catalytic activity">
    <reaction evidence="1">
        <text>a myo-inositol phosphate + H2O = myo-inositol + phosphate</text>
        <dbReference type="Rhea" id="RHEA:24056"/>
        <dbReference type="ChEBI" id="CHEBI:15377"/>
        <dbReference type="ChEBI" id="CHEBI:17268"/>
        <dbReference type="ChEBI" id="CHEBI:43474"/>
        <dbReference type="ChEBI" id="CHEBI:84139"/>
        <dbReference type="EC" id="3.1.3.25"/>
    </reaction>
</comment>
<name>A0A6J7QNI6_9ZZZZ</name>
<organism evidence="7">
    <name type="scientific">freshwater metagenome</name>
    <dbReference type="NCBI Taxonomy" id="449393"/>
    <lineage>
        <taxon>unclassified sequences</taxon>
        <taxon>metagenomes</taxon>
        <taxon>ecological metagenomes</taxon>
    </lineage>
</organism>
<evidence type="ECO:0000256" key="4">
    <source>
        <dbReference type="ARBA" id="ARBA00022723"/>
    </source>
</evidence>
<dbReference type="Gene3D" id="3.40.190.80">
    <property type="match status" value="1"/>
</dbReference>
<proteinExistence type="predicted"/>
<dbReference type="SUPFAM" id="SSF56655">
    <property type="entry name" value="Carbohydrate phosphatase"/>
    <property type="match status" value="1"/>
</dbReference>
<evidence type="ECO:0000256" key="6">
    <source>
        <dbReference type="ARBA" id="ARBA00022842"/>
    </source>
</evidence>
<accession>A0A6J7QNI6</accession>
<dbReference type="InterPro" id="IPR000760">
    <property type="entry name" value="Inositol_monophosphatase-like"/>
</dbReference>
<keyword evidence="5" id="KW-0378">Hydrolase</keyword>
<dbReference type="AlphaFoldDB" id="A0A6J7QNI6"/>
<reference evidence="7" key="1">
    <citation type="submission" date="2020-05" db="EMBL/GenBank/DDBJ databases">
        <authorList>
            <person name="Chiriac C."/>
            <person name="Salcher M."/>
            <person name="Ghai R."/>
            <person name="Kavagutti S V."/>
        </authorList>
    </citation>
    <scope>NUCLEOTIDE SEQUENCE</scope>
</reference>
<sequence length="263" mass="27974">MSDSLATSLVELATTIAHEVGAVALAGRKRGLTDVSTKSTSTDMVTEYDKLTEASIITALRAARPDDSIVGEEGGGYTGTSGITWFVDPIDGTTNFLYDLPTWTVSLGAHDANGELAAVVFCPPLNETYTANRGGGAYLNGTRIYCNEVTDIAQCLIATGFNYSPDNRLVQAARIPKIIAEIRDIRRLGSASLDLCFVASGRYDAYYEEHLFPWDLAAGTLIAKESGCKIGSIDGGDILPSAILASPAAVFTQIQNLIHRSKS</sequence>
<evidence type="ECO:0000256" key="2">
    <source>
        <dbReference type="ARBA" id="ARBA00001946"/>
    </source>
</evidence>
<dbReference type="CDD" id="cd01639">
    <property type="entry name" value="IMPase"/>
    <property type="match status" value="1"/>
</dbReference>
<dbReference type="EMBL" id="CAFBPN010000032">
    <property type="protein sequence ID" value="CAB5019217.1"/>
    <property type="molecule type" value="Genomic_DNA"/>
</dbReference>
<dbReference type="InterPro" id="IPR020583">
    <property type="entry name" value="Inositol_monoP_metal-BS"/>
</dbReference>
<protein>
    <recommendedName>
        <fullName evidence="3">inositol-phosphate phosphatase</fullName>
        <ecNumber evidence="3">3.1.3.25</ecNumber>
    </recommendedName>
</protein>
<dbReference type="InterPro" id="IPR033942">
    <property type="entry name" value="IMPase"/>
</dbReference>
<keyword evidence="6" id="KW-0460">Magnesium</keyword>
<dbReference type="Pfam" id="PF00459">
    <property type="entry name" value="Inositol_P"/>
    <property type="match status" value="1"/>
</dbReference>
<dbReference type="GO" id="GO:0008934">
    <property type="term" value="F:inositol monophosphate 1-phosphatase activity"/>
    <property type="evidence" value="ECO:0007669"/>
    <property type="project" value="InterPro"/>
</dbReference>
<comment type="cofactor">
    <cofactor evidence="2">
        <name>Mg(2+)</name>
        <dbReference type="ChEBI" id="CHEBI:18420"/>
    </cofactor>
</comment>